<feature type="signal peptide" evidence="2">
    <location>
        <begin position="1"/>
        <end position="20"/>
    </location>
</feature>
<reference evidence="5 7" key="3">
    <citation type="submission" date="2016-01" db="EMBL/GenBank/DDBJ databases">
        <title>Madurella mycetomatis genome sequencing.</title>
        <authorList>
            <person name="Van De Sande W."/>
        </authorList>
    </citation>
    <scope>NUCLEOTIDE SEQUENCE [LARGE SCALE GENOMIC DNA]</scope>
    <source>
        <strain evidence="7">mm55</strain>
        <strain evidence="5">Mm55</strain>
    </source>
</reference>
<dbReference type="VEuPathDB" id="FungiDB:MMYC01_202171"/>
<evidence type="ECO:0000259" key="4">
    <source>
        <dbReference type="Pfam" id="PF26335"/>
    </source>
</evidence>
<feature type="domain" description="Beta-lactamase-related" evidence="3">
    <location>
        <begin position="102"/>
        <end position="412"/>
    </location>
</feature>
<dbReference type="PANTHER" id="PTHR22935">
    <property type="entry name" value="PENICILLIN-BINDING PROTEIN"/>
    <property type="match status" value="1"/>
</dbReference>
<dbReference type="Proteomes" id="UP000078237">
    <property type="component" value="Unassembled WGS sequence"/>
</dbReference>
<organism evidence="5 7">
    <name type="scientific">Madurella mycetomatis</name>
    <dbReference type="NCBI Taxonomy" id="100816"/>
    <lineage>
        <taxon>Eukaryota</taxon>
        <taxon>Fungi</taxon>
        <taxon>Dikarya</taxon>
        <taxon>Ascomycota</taxon>
        <taxon>Pezizomycotina</taxon>
        <taxon>Sordariomycetes</taxon>
        <taxon>Sordariomycetidae</taxon>
        <taxon>Sordariales</taxon>
        <taxon>Sordariales incertae sedis</taxon>
        <taxon>Madurella</taxon>
    </lineage>
</organism>
<dbReference type="SUPFAM" id="SSF56601">
    <property type="entry name" value="beta-lactamase/transpeptidase-like"/>
    <property type="match status" value="1"/>
</dbReference>
<dbReference type="PANTHER" id="PTHR22935:SF97">
    <property type="entry name" value="BETA-LACTAMASE-RELATED DOMAIN-CONTAINING PROTEIN"/>
    <property type="match status" value="1"/>
</dbReference>
<evidence type="ECO:0000256" key="2">
    <source>
        <dbReference type="SAM" id="SignalP"/>
    </source>
</evidence>
<name>A0A175W1A8_9PEZI</name>
<sequence>MRFTVLGLVAIASYLHLSIAKLNCPLYGPLLPRPTNLLQHPGIQAAASALDDVFPRYIDNDNSTGSDRFSYSVEVFAGSEDEPLWSHYWTAPNLVSFNSTGVSKVDTNTVYRIGSVTKIFTILTFLATVGDGIWNDPITKHLPEIEEIARDASGGPIYAPDWDSITIGSLASQTSGLIRDYAMLGELSYQLNMTVLHALGFPPLPSSEFPPCGTRPTCDREQLFEGLAKLPPSFPPFTTPTYSDIGFVLLSYVAERITGKDFNTLVTDVVLKPLNLNRTFVTTPDDSVGIIPGTQRTTSWGFELDEEAATGNMYTSAGDLSSLGRAILRSTLLKPAMTRRWLKPVSYSSDPKSTVGMPWGVRQIELGQNQSYQFIHTFNKAGSLGAYSALLAIMPELDIGFTVLVAGVPPPSLTMAIADALTSTYIPTLMYVARDQANATFGGHYRHASLLNTTTTPVSNSSSGSTTTPPPYGNTTTISTNTTAPQLLNSSLTITVDPTGTRPGLGVENWLSNSTHMAFVAVAINMNASADYLSQMEPSVRLYPTGLEEPLADGGRKVAFKAVFEDLSMPNRSTSFVTDCSTWVGVTGVVYGSKPLDLFVFELGEDGRVKAVENGALRVRLEKVG</sequence>
<dbReference type="InterPro" id="IPR058664">
    <property type="entry name" value="ARB_00930-like_C"/>
</dbReference>
<evidence type="ECO:0000259" key="3">
    <source>
        <dbReference type="Pfam" id="PF00144"/>
    </source>
</evidence>
<evidence type="ECO:0000313" key="5">
    <source>
        <dbReference type="EMBL" id="KXX77020.1"/>
    </source>
</evidence>
<dbReference type="EMBL" id="LCTW02000181">
    <property type="protein sequence ID" value="KXX77020.1"/>
    <property type="molecule type" value="Genomic_DNA"/>
</dbReference>
<dbReference type="AlphaFoldDB" id="A0A175W1A8"/>
<accession>A0A175W1A8</accession>
<feature type="chain" id="PRO_5014046004" evidence="2">
    <location>
        <begin position="21"/>
        <end position="625"/>
    </location>
</feature>
<evidence type="ECO:0000313" key="6">
    <source>
        <dbReference type="EMBL" id="KXX81025.1"/>
    </source>
</evidence>
<feature type="region of interest" description="Disordered" evidence="1">
    <location>
        <begin position="454"/>
        <end position="475"/>
    </location>
</feature>
<gene>
    <name evidence="6" type="ORF">MMYC01_202171</name>
    <name evidence="5" type="ORF">MMYC01_205820</name>
</gene>
<dbReference type="VEuPathDB" id="FungiDB:MMYC01_205820"/>
<keyword evidence="2" id="KW-0732">Signal</keyword>
<reference evidence="5" key="2">
    <citation type="submission" date="2015-06" db="EMBL/GenBank/DDBJ databases">
        <authorList>
            <person name="Hoefler B.C."/>
            <person name="Straight P.D."/>
        </authorList>
    </citation>
    <scope>NUCLEOTIDE SEQUENCE [LARGE SCALE GENOMIC DNA]</scope>
    <source>
        <strain evidence="5">Mm55</strain>
    </source>
</reference>
<dbReference type="InterPro" id="IPR012338">
    <property type="entry name" value="Beta-lactam/transpept-like"/>
</dbReference>
<proteinExistence type="predicted"/>
<dbReference type="Pfam" id="PF26335">
    <property type="entry name" value="ARB_00930_C"/>
    <property type="match status" value="1"/>
</dbReference>
<evidence type="ECO:0000313" key="7">
    <source>
        <dbReference type="Proteomes" id="UP000078237"/>
    </source>
</evidence>
<comment type="caution">
    <text evidence="5">The sequence shown here is derived from an EMBL/GenBank/DDBJ whole genome shotgun (WGS) entry which is preliminary data.</text>
</comment>
<dbReference type="EMBL" id="LCTW02000044">
    <property type="protein sequence ID" value="KXX81025.1"/>
    <property type="molecule type" value="Genomic_DNA"/>
</dbReference>
<dbReference type="OrthoDB" id="10250282at2759"/>
<dbReference type="Pfam" id="PF00144">
    <property type="entry name" value="Beta-lactamase"/>
    <property type="match status" value="1"/>
</dbReference>
<feature type="domain" description="Beta-lactamase-like ARB-00930-like C-terminal" evidence="4">
    <location>
        <begin position="489"/>
        <end position="624"/>
    </location>
</feature>
<dbReference type="InterPro" id="IPR051478">
    <property type="entry name" value="Beta-lactamase-like_AB/R"/>
</dbReference>
<reference evidence="7" key="1">
    <citation type="submission" date="2015-06" db="EMBL/GenBank/DDBJ databases">
        <authorList>
            <person name="van de Sande W.W.J."/>
        </authorList>
    </citation>
    <scope>NUCLEOTIDE SEQUENCE [LARGE SCALE GENOMIC DNA]</scope>
    <source>
        <strain evidence="7">mm55</strain>
    </source>
</reference>
<dbReference type="InterPro" id="IPR001466">
    <property type="entry name" value="Beta-lactam-related"/>
</dbReference>
<protein>
    <submittedName>
        <fullName evidence="5">Beta-lactamase-like protein 2</fullName>
    </submittedName>
</protein>
<dbReference type="Gene3D" id="3.40.710.10">
    <property type="entry name" value="DD-peptidase/beta-lactamase superfamily"/>
    <property type="match status" value="1"/>
</dbReference>
<evidence type="ECO:0000256" key="1">
    <source>
        <dbReference type="SAM" id="MobiDB-lite"/>
    </source>
</evidence>
<dbReference type="STRING" id="100816.A0A175W1A8"/>
<keyword evidence="7" id="KW-1185">Reference proteome</keyword>